<name>A0A8H3HAJ4_9AGAM</name>
<sequence>MPRNLELTADEHLLGETLRKGMSPHSNQSSARVIASVEVGTRIQPVLKGLRAMLFLFLRHSTVISGMSPPIILCTLKTAPRRQRAWDVVCVSEASRMPIYYEGYDIDIMRVSPQSITGQYTFDMRNKYQSRKALRAARIQLLYEIKKDRYNVLLGEGWKLTQLRKGSLLRIVVVYSGRPAVAIGDTLCRTPPFAELLEED</sequence>
<dbReference type="Proteomes" id="UP000663843">
    <property type="component" value="Unassembled WGS sequence"/>
</dbReference>
<evidence type="ECO:0000313" key="1">
    <source>
        <dbReference type="EMBL" id="CAE6495959.1"/>
    </source>
</evidence>
<gene>
    <name evidence="1" type="ORF">RDB_LOCUS134276</name>
</gene>
<organism evidence="1 2">
    <name type="scientific">Rhizoctonia solani</name>
    <dbReference type="NCBI Taxonomy" id="456999"/>
    <lineage>
        <taxon>Eukaryota</taxon>
        <taxon>Fungi</taxon>
        <taxon>Dikarya</taxon>
        <taxon>Basidiomycota</taxon>
        <taxon>Agaricomycotina</taxon>
        <taxon>Agaricomycetes</taxon>
        <taxon>Cantharellales</taxon>
        <taxon>Ceratobasidiaceae</taxon>
        <taxon>Rhizoctonia</taxon>
    </lineage>
</organism>
<reference evidence="1" key="1">
    <citation type="submission" date="2021-01" db="EMBL/GenBank/DDBJ databases">
        <authorList>
            <person name="Kaushik A."/>
        </authorList>
    </citation>
    <scope>NUCLEOTIDE SEQUENCE</scope>
    <source>
        <strain evidence="1">AG2-2IIIB</strain>
    </source>
</reference>
<accession>A0A8H3HAJ4</accession>
<dbReference type="EMBL" id="CAJMWT010004770">
    <property type="protein sequence ID" value="CAE6495959.1"/>
    <property type="molecule type" value="Genomic_DNA"/>
</dbReference>
<proteinExistence type="predicted"/>
<evidence type="ECO:0000313" key="2">
    <source>
        <dbReference type="Proteomes" id="UP000663843"/>
    </source>
</evidence>
<protein>
    <submittedName>
        <fullName evidence="1">Uncharacterized protein</fullName>
    </submittedName>
</protein>
<comment type="caution">
    <text evidence="1">The sequence shown here is derived from an EMBL/GenBank/DDBJ whole genome shotgun (WGS) entry which is preliminary data.</text>
</comment>
<dbReference type="AlphaFoldDB" id="A0A8H3HAJ4"/>